<dbReference type="Pfam" id="PF13177">
    <property type="entry name" value="DNA_pol3_delta2"/>
    <property type="match status" value="1"/>
</dbReference>
<feature type="non-terminal residue" evidence="1">
    <location>
        <position position="215"/>
    </location>
</feature>
<organism evidence="1">
    <name type="scientific">marine metagenome</name>
    <dbReference type="NCBI Taxonomy" id="408172"/>
    <lineage>
        <taxon>unclassified sequences</taxon>
        <taxon>metagenomes</taxon>
        <taxon>ecological metagenomes</taxon>
    </lineage>
</organism>
<dbReference type="InterPro" id="IPR050238">
    <property type="entry name" value="DNA_Rep/Repair_Clamp_Loader"/>
</dbReference>
<dbReference type="AlphaFoldDB" id="A0A382JM92"/>
<name>A0A382JM92_9ZZZZ</name>
<dbReference type="PANTHER" id="PTHR11669:SF8">
    <property type="entry name" value="DNA POLYMERASE III SUBUNIT DELTA"/>
    <property type="match status" value="1"/>
</dbReference>
<accession>A0A382JM92</accession>
<gene>
    <name evidence="1" type="ORF">METZ01_LOCUS265316</name>
</gene>
<dbReference type="InterPro" id="IPR027417">
    <property type="entry name" value="P-loop_NTPase"/>
</dbReference>
<evidence type="ECO:0008006" key="2">
    <source>
        <dbReference type="Google" id="ProtNLM"/>
    </source>
</evidence>
<dbReference type="Gene3D" id="3.40.50.300">
    <property type="entry name" value="P-loop containing nucleotide triphosphate hydrolases"/>
    <property type="match status" value="1"/>
</dbReference>
<dbReference type="SUPFAM" id="SSF52540">
    <property type="entry name" value="P-loop containing nucleoside triphosphate hydrolases"/>
    <property type="match status" value="1"/>
</dbReference>
<dbReference type="GO" id="GO:0006261">
    <property type="term" value="P:DNA-templated DNA replication"/>
    <property type="evidence" value="ECO:0007669"/>
    <property type="project" value="TreeGrafter"/>
</dbReference>
<proteinExistence type="predicted"/>
<evidence type="ECO:0000313" key="1">
    <source>
        <dbReference type="EMBL" id="SVC12462.1"/>
    </source>
</evidence>
<dbReference type="EMBL" id="UINC01074853">
    <property type="protein sequence ID" value="SVC12462.1"/>
    <property type="molecule type" value="Genomic_DNA"/>
</dbReference>
<reference evidence="1" key="1">
    <citation type="submission" date="2018-05" db="EMBL/GenBank/DDBJ databases">
        <authorList>
            <person name="Lanie J.A."/>
            <person name="Ng W.-L."/>
            <person name="Kazmierczak K.M."/>
            <person name="Andrzejewski T.M."/>
            <person name="Davidsen T.M."/>
            <person name="Wayne K.J."/>
            <person name="Tettelin H."/>
            <person name="Glass J.I."/>
            <person name="Rusch D."/>
            <person name="Podicherti R."/>
            <person name="Tsui H.-C.T."/>
            <person name="Winkler M.E."/>
        </authorList>
    </citation>
    <scope>NUCLEOTIDE SEQUENCE</scope>
</reference>
<sequence length="215" mass="23931">MSRSWNSGKLPHALLFHGPEGTGKEGHALELAALLNCSEITNDNPCGNCPSCKKTKSFQHGNVKIIMPLPRGKIKSSDDSVEKAFSDSSLKEYWDLLKQKKDDPYFPIRLTGANTILINSIRDLKHDLALSTINNEWRIILIFQAEKLCIPSPEAAHSLLKVLEEPPEKTLFILVSSQPGAILDTIRSRCQSLYFPPISTQILQDKLIQTDADPV</sequence>
<dbReference type="PANTHER" id="PTHR11669">
    <property type="entry name" value="REPLICATION FACTOR C / DNA POLYMERASE III GAMMA-TAU SUBUNIT"/>
    <property type="match status" value="1"/>
</dbReference>
<protein>
    <recommendedName>
        <fullName evidence="2">DNA polymerase III subunit delta</fullName>
    </recommendedName>
</protein>